<gene>
    <name evidence="2" type="ORF">LTRI10_LOCUS51344</name>
</gene>
<reference evidence="2 3" key="1">
    <citation type="submission" date="2024-04" db="EMBL/GenBank/DDBJ databases">
        <authorList>
            <person name="Fracassetti M."/>
        </authorList>
    </citation>
    <scope>NUCLEOTIDE SEQUENCE [LARGE SCALE GENOMIC DNA]</scope>
</reference>
<proteinExistence type="predicted"/>
<dbReference type="Proteomes" id="UP001497516">
    <property type="component" value="Chromosome 9"/>
</dbReference>
<organism evidence="2 3">
    <name type="scientific">Linum trigynum</name>
    <dbReference type="NCBI Taxonomy" id="586398"/>
    <lineage>
        <taxon>Eukaryota</taxon>
        <taxon>Viridiplantae</taxon>
        <taxon>Streptophyta</taxon>
        <taxon>Embryophyta</taxon>
        <taxon>Tracheophyta</taxon>
        <taxon>Spermatophyta</taxon>
        <taxon>Magnoliopsida</taxon>
        <taxon>eudicotyledons</taxon>
        <taxon>Gunneridae</taxon>
        <taxon>Pentapetalae</taxon>
        <taxon>rosids</taxon>
        <taxon>fabids</taxon>
        <taxon>Malpighiales</taxon>
        <taxon>Linaceae</taxon>
        <taxon>Linum</taxon>
    </lineage>
</organism>
<sequence length="195" mass="21798">MFTKHYQTTPIHHHKQAWIGRESKYLESAAGIGGIGGNQLECGGRRRRGLRAAGQTWREEERMEGGEVWRMEGEERLEGGESNVEGGGGEGGGRRGVSDGGGGEARGRKGVADGGGGEAGGRRVERGGRRRRGWRAARCGGWRGRRGWREERCGGWRGRRGWRAASRTWREEEERLEGGEVWRMEREERKTTVLL</sequence>
<evidence type="ECO:0000256" key="1">
    <source>
        <dbReference type="SAM" id="MobiDB-lite"/>
    </source>
</evidence>
<protein>
    <submittedName>
        <fullName evidence="2">Uncharacterized protein</fullName>
    </submittedName>
</protein>
<evidence type="ECO:0000313" key="3">
    <source>
        <dbReference type="Proteomes" id="UP001497516"/>
    </source>
</evidence>
<dbReference type="EMBL" id="OZ034822">
    <property type="protein sequence ID" value="CAL1412025.1"/>
    <property type="molecule type" value="Genomic_DNA"/>
</dbReference>
<evidence type="ECO:0000313" key="2">
    <source>
        <dbReference type="EMBL" id="CAL1412025.1"/>
    </source>
</evidence>
<feature type="region of interest" description="Disordered" evidence="1">
    <location>
        <begin position="72"/>
        <end position="127"/>
    </location>
</feature>
<accession>A0AAV2GRJ3</accession>
<keyword evidence="3" id="KW-1185">Reference proteome</keyword>
<name>A0AAV2GRJ3_9ROSI</name>
<dbReference type="AlphaFoldDB" id="A0AAV2GRJ3"/>